<feature type="non-terminal residue" evidence="2">
    <location>
        <position position="1"/>
    </location>
</feature>
<sequence length="22" mass="2515">LTSVTRGKWPLPQKQFGRKSVT</sequence>
<dbReference type="AlphaFoldDB" id="A0A8J2JQ66"/>
<accession>A0A8J2JQ66</accession>
<evidence type="ECO:0000313" key="2">
    <source>
        <dbReference type="EMBL" id="CAG7723433.1"/>
    </source>
</evidence>
<feature type="region of interest" description="Disordered" evidence="1">
    <location>
        <begin position="1"/>
        <end position="22"/>
    </location>
</feature>
<dbReference type="Proteomes" id="UP000708208">
    <property type="component" value="Unassembled WGS sequence"/>
</dbReference>
<evidence type="ECO:0000256" key="1">
    <source>
        <dbReference type="SAM" id="MobiDB-lite"/>
    </source>
</evidence>
<gene>
    <name evidence="2" type="ORF">AFUS01_LOCUS12521</name>
</gene>
<organism evidence="2 3">
    <name type="scientific">Allacma fusca</name>
    <dbReference type="NCBI Taxonomy" id="39272"/>
    <lineage>
        <taxon>Eukaryota</taxon>
        <taxon>Metazoa</taxon>
        <taxon>Ecdysozoa</taxon>
        <taxon>Arthropoda</taxon>
        <taxon>Hexapoda</taxon>
        <taxon>Collembola</taxon>
        <taxon>Symphypleona</taxon>
        <taxon>Sminthuridae</taxon>
        <taxon>Allacma</taxon>
    </lineage>
</organism>
<protein>
    <submittedName>
        <fullName evidence="2">Uncharacterized protein</fullName>
    </submittedName>
</protein>
<comment type="caution">
    <text evidence="2">The sequence shown here is derived from an EMBL/GenBank/DDBJ whole genome shotgun (WGS) entry which is preliminary data.</text>
</comment>
<keyword evidence="3" id="KW-1185">Reference proteome</keyword>
<dbReference type="EMBL" id="CAJVCH010099009">
    <property type="protein sequence ID" value="CAG7723433.1"/>
    <property type="molecule type" value="Genomic_DNA"/>
</dbReference>
<reference evidence="2" key="1">
    <citation type="submission" date="2021-06" db="EMBL/GenBank/DDBJ databases">
        <authorList>
            <person name="Hodson N. C."/>
            <person name="Mongue J. A."/>
            <person name="Jaron S. K."/>
        </authorList>
    </citation>
    <scope>NUCLEOTIDE SEQUENCE</scope>
</reference>
<evidence type="ECO:0000313" key="3">
    <source>
        <dbReference type="Proteomes" id="UP000708208"/>
    </source>
</evidence>
<name>A0A8J2JQ66_9HEXA</name>
<proteinExistence type="predicted"/>